<evidence type="ECO:0000313" key="6">
    <source>
        <dbReference type="WBParaSite" id="ACAC_0000105001-mRNA-1"/>
    </source>
</evidence>
<dbReference type="CDD" id="cd23683">
    <property type="entry name" value="IFT52_CTD"/>
    <property type="match status" value="1"/>
</dbReference>
<dbReference type="InterPro" id="IPR048643">
    <property type="entry name" value="Itf52_C"/>
</dbReference>
<organism evidence="5 6">
    <name type="scientific">Angiostrongylus cantonensis</name>
    <name type="common">Rat lungworm</name>
    <dbReference type="NCBI Taxonomy" id="6313"/>
    <lineage>
        <taxon>Eukaryota</taxon>
        <taxon>Metazoa</taxon>
        <taxon>Ecdysozoa</taxon>
        <taxon>Nematoda</taxon>
        <taxon>Chromadorea</taxon>
        <taxon>Rhabditida</taxon>
        <taxon>Rhabditina</taxon>
        <taxon>Rhabditomorpha</taxon>
        <taxon>Strongyloidea</taxon>
        <taxon>Metastrongylidae</taxon>
        <taxon>Angiostrongylus</taxon>
    </lineage>
</organism>
<feature type="transmembrane region" description="Helical" evidence="1">
    <location>
        <begin position="86"/>
        <end position="103"/>
    </location>
</feature>
<evidence type="ECO:0000259" key="4">
    <source>
        <dbReference type="Pfam" id="PF23355"/>
    </source>
</evidence>
<dbReference type="Pfam" id="PF23355">
    <property type="entry name" value="IFT52_GIFT"/>
    <property type="match status" value="1"/>
</dbReference>
<dbReference type="Gene3D" id="6.10.250.2800">
    <property type="match status" value="1"/>
</dbReference>
<reference evidence="5" key="1">
    <citation type="submission" date="2012-09" db="EMBL/GenBank/DDBJ databases">
        <authorList>
            <person name="Martin A.A."/>
        </authorList>
    </citation>
    <scope>NUCLEOTIDE SEQUENCE</scope>
</reference>
<dbReference type="GO" id="GO:0005929">
    <property type="term" value="C:cilium"/>
    <property type="evidence" value="ECO:0007669"/>
    <property type="project" value="TreeGrafter"/>
</dbReference>
<feature type="domain" description="IFT52 GIFT" evidence="4">
    <location>
        <begin position="104"/>
        <end position="281"/>
    </location>
</feature>
<feature type="transmembrane region" description="Helical" evidence="1">
    <location>
        <begin position="59"/>
        <end position="80"/>
    </location>
</feature>
<dbReference type="STRING" id="6313.A0A158P6G9"/>
<dbReference type="Proteomes" id="UP000035642">
    <property type="component" value="Unassembled WGS sequence"/>
</dbReference>
<dbReference type="GO" id="GO:0005814">
    <property type="term" value="C:centriole"/>
    <property type="evidence" value="ECO:0007669"/>
    <property type="project" value="TreeGrafter"/>
</dbReference>
<proteinExistence type="predicted"/>
<keyword evidence="5" id="KW-1185">Reference proteome</keyword>
<keyword evidence="1" id="KW-0812">Transmembrane</keyword>
<evidence type="ECO:0000259" key="3">
    <source>
        <dbReference type="Pfam" id="PF23352"/>
    </source>
</evidence>
<dbReference type="GO" id="GO:0060271">
    <property type="term" value="P:cilium assembly"/>
    <property type="evidence" value="ECO:0007669"/>
    <property type="project" value="TreeGrafter"/>
</dbReference>
<accession>A0A158P6G9</accession>
<dbReference type="Pfam" id="PF23352">
    <property type="entry name" value="IFT52_central"/>
    <property type="match status" value="1"/>
</dbReference>
<feature type="domain" description="Intraflagellar transport protein 52 C-terminal" evidence="2">
    <location>
        <begin position="392"/>
        <end position="443"/>
    </location>
</feature>
<dbReference type="GO" id="GO:0042073">
    <property type="term" value="P:intraciliary transport"/>
    <property type="evidence" value="ECO:0007669"/>
    <property type="project" value="TreeGrafter"/>
</dbReference>
<dbReference type="AlphaFoldDB" id="A0A158P6G9"/>
<dbReference type="WBParaSite" id="ACAC_0000105001-mRNA-1">
    <property type="protein sequence ID" value="ACAC_0000105001-mRNA-1"/>
    <property type="gene ID" value="ACAC_0000105001"/>
</dbReference>
<dbReference type="PANTHER" id="PTHR12969">
    <property type="entry name" value="NGD5/OSM-6/IFT52"/>
    <property type="match status" value="1"/>
</dbReference>
<sequence>LQNSTVPQSKTQTRGHKIIIDQSKKEIFNIHSGLRGIHRRLKSVWTFFHFWLYRCHVQVISATSCSFLVFFPKILLLLVFPLKQCILLPVSLLVSVIILKILLQMEAIRNFIMNGGAVMVLLSEGGEQQTATNINFLLEEFGIVGNSDAVIRSIFYKYFDPKEALISNGVLNRSIAVAAKKTVTNEQHGNSQTISFVYPFGASLSVNRLATPVLSTGSACLPIGRPVVAFHESEVSRGKLAVCGSVHMFCDHYIDKEENSKLFDAIMGFLLEGYKLNKIDATEPELSDYVQIPDHVRLSEELKVCMQEADFDVSVAADFMKCFDQSMTSFDLNVWPKVLRAYEQLQVKTEPLTLIVPQFERPLPPLLPAVFPPTFRELPPPKLELFDLDEMFSSEEVRLAQLTNKCEESDLEFYINEAGEILGIGAGIPPSERTPKRILEHALVQLTEFKKLGQVGRKNVNAFQFLDGDVVDAFMYENVEEQEEQFSDIGDYDDL</sequence>
<dbReference type="GO" id="GO:0030992">
    <property type="term" value="C:intraciliary transport particle B"/>
    <property type="evidence" value="ECO:0007669"/>
    <property type="project" value="TreeGrafter"/>
</dbReference>
<evidence type="ECO:0000313" key="5">
    <source>
        <dbReference type="Proteomes" id="UP000035642"/>
    </source>
</evidence>
<dbReference type="InterPro" id="IPR055460">
    <property type="entry name" value="IFT52_central"/>
</dbReference>
<dbReference type="Pfam" id="PF21178">
    <property type="entry name" value="Itf52_C"/>
    <property type="match status" value="1"/>
</dbReference>
<name>A0A158P6G9_ANGCA</name>
<reference evidence="6" key="2">
    <citation type="submission" date="2016-04" db="UniProtKB">
        <authorList>
            <consortium name="WormBaseParasite"/>
        </authorList>
    </citation>
    <scope>IDENTIFICATION</scope>
</reference>
<dbReference type="PANTHER" id="PTHR12969:SF7">
    <property type="entry name" value="INTRAFLAGELLAR TRANSPORT PROTEIN 52 HOMOLOG"/>
    <property type="match status" value="1"/>
</dbReference>
<protein>
    <submittedName>
        <fullName evidence="6">Intraflagellar transport protein 52</fullName>
    </submittedName>
</protein>
<keyword evidence="1" id="KW-1133">Transmembrane helix</keyword>
<keyword evidence="1" id="KW-0472">Membrane</keyword>
<dbReference type="InterPro" id="IPR039975">
    <property type="entry name" value="IFT52"/>
</dbReference>
<evidence type="ECO:0000259" key="2">
    <source>
        <dbReference type="Pfam" id="PF21178"/>
    </source>
</evidence>
<dbReference type="InterPro" id="IPR055458">
    <property type="entry name" value="IFT52_GIFT"/>
</dbReference>
<feature type="domain" description="IFT52 central" evidence="3">
    <location>
        <begin position="298"/>
        <end position="381"/>
    </location>
</feature>
<evidence type="ECO:0000256" key="1">
    <source>
        <dbReference type="SAM" id="Phobius"/>
    </source>
</evidence>